<feature type="transmembrane region" description="Helical" evidence="1">
    <location>
        <begin position="984"/>
        <end position="1006"/>
    </location>
</feature>
<keyword evidence="1" id="KW-1133">Transmembrane helix</keyword>
<feature type="transmembrane region" description="Helical" evidence="1">
    <location>
        <begin position="494"/>
        <end position="516"/>
    </location>
</feature>
<feature type="transmembrane region" description="Helical" evidence="1">
    <location>
        <begin position="537"/>
        <end position="556"/>
    </location>
</feature>
<feature type="transmembrane region" description="Helical" evidence="1">
    <location>
        <begin position="392"/>
        <end position="412"/>
    </location>
</feature>
<reference evidence="2 3" key="1">
    <citation type="journal article" date="2018" name="BMC Genomics">
        <title>The genome of Naegleria lovaniensis, the basis for a comparative approach to unravel pathogenicity factors of the human pathogenic amoeba N. fowleri.</title>
        <authorList>
            <person name="Liechti N."/>
            <person name="Schurch N."/>
            <person name="Bruggmann R."/>
            <person name="Wittwer M."/>
        </authorList>
    </citation>
    <scope>NUCLEOTIDE SEQUENCE [LARGE SCALE GENOMIC DNA]</scope>
    <source>
        <strain evidence="2 3">ATCC 30569</strain>
    </source>
</reference>
<feature type="transmembrane region" description="Helical" evidence="1">
    <location>
        <begin position="460"/>
        <end position="482"/>
    </location>
</feature>
<feature type="transmembrane region" description="Helical" evidence="1">
    <location>
        <begin position="305"/>
        <end position="324"/>
    </location>
</feature>
<dbReference type="EMBL" id="PYSW02000016">
    <property type="protein sequence ID" value="KAG2386377.1"/>
    <property type="molecule type" value="Genomic_DNA"/>
</dbReference>
<keyword evidence="3" id="KW-1185">Reference proteome</keyword>
<sequence length="1225" mass="139821">MTCRSYHCDTTTRTVLKSLCLLIGLLILYSNIANGLESWHNNCQVIDTLNTIRNSSIGNTMINYTHYLISTPWTESMNRWSCNALPNLFFDDGFEGILVGEYSIVKNNPNERSYCQTFQKNSYLLLQYEKSIPYFTNTTVMQRFVNDYLELMLFVNVSESVIQKRRDFAFSDKWNVVIPKQQLNSSYALSMIDFVHSFNYLMYCQENNSYFELFHREWLPNIVKLSSLQPIQTLDFVYGLNVNELCGNTGVYPFSILHNTLLCVCSVNGVETIVSSVNCQDSYVTFWVPLATHASLKAIEFSFHFIQFLAITILVAIPIAFRYVKKWNEFLSRLHNKVQILRAENNSKVTSPTCTPASPSSTPIILSVKPKRDFTWLYDAIRALCDIKTMSMICSMLSQILIIMNAFLYLILPGNAYYGNYNLTLVVAAVTFLCTGNIPLAVTFYEILLELSFERKKISIVGLVTVTIVFTSLFVVLSATFISTAASKSIQGYVRIGTIPISFVVLLASWTVLFGYSCKIYLLIRKNRKVNFLKFKFTHYLIYLVFPLLFLVYEIVSEVSYESGIYQVDVLWTILFKQRIACYIIGATLAGMNYVLFSSQHFTSTLWMLELTTSIVLLSSSSSIQAQHQEQWKQNCSLLNTLSLLHQNSSSVSSGATSGINISSNIPILNYTSLIIQHWNEWSCNSVPSMFFSAARGFNGVFALDGKYTIVTAADERSPSSLTFCQTIRQANTNPSYKYDRIFPQFGNNQSMITGFVENYLERLMVNDPESIVRQPSEFIQNGRKKFILRDGDLDIIFMDLINAFNYLMYCRENNSYFEVFHTQWLPAMVSRSSVKQVQTLDILFGQNVLELCGDEDTMGFPTLTLLCLCSVNGKTVFSSMNCRDSYVTFWVPLASHISLKIIEFSFHFIQLIIITILVAIPVIVKYVRKWKEFVKVWRVGRAIKAQSPPSNDVDIVSPSNASITKPSYEVCFGFIRTLCGIRLMVMTCVMIAEILITLNSLLFFVLPSNAIFGDYNLTLIVAATCFLCVGHFPLAVTFYEILLKLNHDKKKLSMLGLATTTLVFSILFGIMSAFFIASAISSFVQGYIRVATIPIALVFLIISWSVLFGYSMKIYLLIRKHRKVNFLQFKFTKYLIFLIFPILYLAYEIIAEILYAAAVYDVDNLFTSLFRQRVGCYVIGFTIIGVNYVLFSMRDFKLTYSPVVKRCCPELYARNFEKQQRTSM</sequence>
<keyword evidence="1" id="KW-0472">Membrane</keyword>
<feature type="transmembrane region" description="Helical" evidence="1">
    <location>
        <begin position="1132"/>
        <end position="1159"/>
    </location>
</feature>
<dbReference type="RefSeq" id="XP_044550369.1">
    <property type="nucleotide sequence ID" value="XM_044692283.1"/>
</dbReference>
<feature type="transmembrane region" description="Helical" evidence="1">
    <location>
        <begin position="1087"/>
        <end position="1111"/>
    </location>
</feature>
<name>A0AA88GPB5_NAELO</name>
<evidence type="ECO:0000256" key="1">
    <source>
        <dbReference type="SAM" id="Phobius"/>
    </source>
</evidence>
<feature type="transmembrane region" description="Helical" evidence="1">
    <location>
        <begin position="1018"/>
        <end position="1043"/>
    </location>
</feature>
<organism evidence="2 3">
    <name type="scientific">Naegleria lovaniensis</name>
    <name type="common">Amoeba</name>
    <dbReference type="NCBI Taxonomy" id="51637"/>
    <lineage>
        <taxon>Eukaryota</taxon>
        <taxon>Discoba</taxon>
        <taxon>Heterolobosea</taxon>
        <taxon>Tetramitia</taxon>
        <taxon>Eutetramitia</taxon>
        <taxon>Vahlkampfiidae</taxon>
        <taxon>Naegleria</taxon>
    </lineage>
</organism>
<evidence type="ECO:0000313" key="3">
    <source>
        <dbReference type="Proteomes" id="UP000816034"/>
    </source>
</evidence>
<evidence type="ECO:0000313" key="2">
    <source>
        <dbReference type="EMBL" id="KAG2386377.1"/>
    </source>
</evidence>
<keyword evidence="1" id="KW-0812">Transmembrane</keyword>
<feature type="transmembrane region" description="Helical" evidence="1">
    <location>
        <begin position="424"/>
        <end position="448"/>
    </location>
</feature>
<gene>
    <name evidence="2" type="ORF">C9374_002823</name>
</gene>
<dbReference type="AlphaFoldDB" id="A0AA88GPB5"/>
<feature type="transmembrane region" description="Helical" evidence="1">
    <location>
        <begin position="1171"/>
        <end position="1192"/>
    </location>
</feature>
<proteinExistence type="predicted"/>
<protein>
    <submittedName>
        <fullName evidence="2">Uncharacterized protein</fullName>
    </submittedName>
</protein>
<feature type="transmembrane region" description="Helical" evidence="1">
    <location>
        <begin position="905"/>
        <end position="925"/>
    </location>
</feature>
<dbReference type="GeneID" id="68095278"/>
<comment type="caution">
    <text evidence="2">The sequence shown here is derived from an EMBL/GenBank/DDBJ whole genome shotgun (WGS) entry which is preliminary data.</text>
</comment>
<dbReference type="Proteomes" id="UP000816034">
    <property type="component" value="Unassembled WGS sequence"/>
</dbReference>
<accession>A0AA88GPB5</accession>
<feature type="transmembrane region" description="Helical" evidence="1">
    <location>
        <begin position="1055"/>
        <end position="1081"/>
    </location>
</feature>